<evidence type="ECO:0000313" key="3">
    <source>
        <dbReference type="Proteomes" id="UP000199800"/>
    </source>
</evidence>
<dbReference type="Pfam" id="PF18975">
    <property type="entry name" value="DUF5711"/>
    <property type="match status" value="1"/>
</dbReference>
<dbReference type="RefSeq" id="WP_092478068.1">
    <property type="nucleotide sequence ID" value="NZ_FOHN01000013.1"/>
</dbReference>
<dbReference type="InterPro" id="IPR043765">
    <property type="entry name" value="DUF5711"/>
</dbReference>
<dbReference type="AlphaFoldDB" id="A0A1I0DBS7"/>
<dbReference type="STRING" id="29364.SAMN04487772_11389"/>
<feature type="transmembrane region" description="Helical" evidence="1">
    <location>
        <begin position="26"/>
        <end position="47"/>
    </location>
</feature>
<keyword evidence="1" id="KW-1133">Transmembrane helix</keyword>
<name>A0A1I0DBS7_9FIRM</name>
<dbReference type="OrthoDB" id="1779345at2"/>
<keyword evidence="1" id="KW-0812">Transmembrane</keyword>
<proteinExistence type="predicted"/>
<dbReference type="Proteomes" id="UP000199800">
    <property type="component" value="Unassembled WGS sequence"/>
</dbReference>
<sequence length="394" mass="44931">MESLSERNENQRAENAKRRHRRRIRLAIGTAAAVVLFLVIFNVWSYYTKDYKGYRIVDTTKRLDSNGTNYTVYNGSKLMKYSRDGAVGFNEKLDMDWSGSYNFASPVYDSCGMYVVIADQGGTEACMFDGSDSPKEIKVLYPISHVSISNQGVLAVVMDRDSSDFVQIYNAVSGELLVEFNTNVSEDGYPVDIALSEDGTKLVTVYLNVTNGKPVSKLTFYNMGEVGKNYSNNIVSAKTFEKEIVSKVEFMGNDTVCAFTEQGYQLYEMKQIVHDIDSKTFKRKIKSVFLTEENFGFVFEPQGSEERQKVELYDLSGKARMSEYIDFSYNTVYMIEQDIVFITEQECHILRKNGREKLNCTFKSPVTFILPAKGFNRYILVDENSIDVVKIRED</sequence>
<gene>
    <name evidence="2" type="ORF">SAMN04487772_11389</name>
</gene>
<dbReference type="EMBL" id="FOHN01000013">
    <property type="protein sequence ID" value="SET29407.1"/>
    <property type="molecule type" value="Genomic_DNA"/>
</dbReference>
<evidence type="ECO:0000313" key="2">
    <source>
        <dbReference type="EMBL" id="SET29407.1"/>
    </source>
</evidence>
<evidence type="ECO:0000256" key="1">
    <source>
        <dbReference type="SAM" id="Phobius"/>
    </source>
</evidence>
<organism evidence="2 3">
    <name type="scientific">[Clostridium] polysaccharolyticum</name>
    <dbReference type="NCBI Taxonomy" id="29364"/>
    <lineage>
        <taxon>Bacteria</taxon>
        <taxon>Bacillati</taxon>
        <taxon>Bacillota</taxon>
        <taxon>Clostridia</taxon>
        <taxon>Lachnospirales</taxon>
        <taxon>Lachnospiraceae</taxon>
    </lineage>
</organism>
<accession>A0A1I0DBS7</accession>
<reference evidence="2 3" key="1">
    <citation type="submission" date="2016-10" db="EMBL/GenBank/DDBJ databases">
        <authorList>
            <person name="de Groot N.N."/>
        </authorList>
    </citation>
    <scope>NUCLEOTIDE SEQUENCE [LARGE SCALE GENOMIC DNA]</scope>
    <source>
        <strain evidence="2 3">DSM 1801</strain>
    </source>
</reference>
<protein>
    <submittedName>
        <fullName evidence="2">Uncharacterized protein</fullName>
    </submittedName>
</protein>
<keyword evidence="1" id="KW-0472">Membrane</keyword>
<dbReference type="SUPFAM" id="SSF82171">
    <property type="entry name" value="DPP6 N-terminal domain-like"/>
    <property type="match status" value="1"/>
</dbReference>
<keyword evidence="3" id="KW-1185">Reference proteome</keyword>